<gene>
    <name evidence="1" type="ORF">NCTC10005_00453</name>
</gene>
<protein>
    <submittedName>
        <fullName evidence="1">CFA/I fimbrial subunit C usher protein</fullName>
    </submittedName>
</protein>
<dbReference type="EMBL" id="UGJB01000004">
    <property type="protein sequence ID" value="STQ07818.1"/>
    <property type="molecule type" value="Genomic_DNA"/>
</dbReference>
<proteinExistence type="predicted"/>
<sequence length="98" mass="10344">MSGGGSVSFDTPWNSNILSVQSGTSKGWNSTLTSDGSVGWSKEAVAAGKGTHSAGVIVSTGLKSDESLTLKLNGRTERIKGDKPGCRYRPIRPMTWRS</sequence>
<evidence type="ECO:0000313" key="1">
    <source>
        <dbReference type="EMBL" id="STQ07818.1"/>
    </source>
</evidence>
<name>A0A377LP49_ENTCL</name>
<evidence type="ECO:0000313" key="2">
    <source>
        <dbReference type="Proteomes" id="UP000255106"/>
    </source>
</evidence>
<organism evidence="1 2">
    <name type="scientific">Enterobacter cloacae</name>
    <dbReference type="NCBI Taxonomy" id="550"/>
    <lineage>
        <taxon>Bacteria</taxon>
        <taxon>Pseudomonadati</taxon>
        <taxon>Pseudomonadota</taxon>
        <taxon>Gammaproteobacteria</taxon>
        <taxon>Enterobacterales</taxon>
        <taxon>Enterobacteriaceae</taxon>
        <taxon>Enterobacter</taxon>
        <taxon>Enterobacter cloacae complex</taxon>
    </lineage>
</organism>
<accession>A0A377LP49</accession>
<reference evidence="1 2" key="1">
    <citation type="submission" date="2018-06" db="EMBL/GenBank/DDBJ databases">
        <authorList>
            <consortium name="Pathogen Informatics"/>
            <person name="Doyle S."/>
        </authorList>
    </citation>
    <scope>NUCLEOTIDE SEQUENCE [LARGE SCALE GENOMIC DNA]</scope>
    <source>
        <strain evidence="1 2">NCTC10005</strain>
    </source>
</reference>
<dbReference type="Proteomes" id="UP000255106">
    <property type="component" value="Unassembled WGS sequence"/>
</dbReference>
<dbReference type="AlphaFoldDB" id="A0A377LP49"/>